<protein>
    <submittedName>
        <fullName evidence="2">Uncharacterized protein</fullName>
    </submittedName>
</protein>
<keyword evidence="1" id="KW-0812">Transmembrane</keyword>
<keyword evidence="3" id="KW-1185">Reference proteome</keyword>
<evidence type="ECO:0000313" key="3">
    <source>
        <dbReference type="Proteomes" id="UP001190700"/>
    </source>
</evidence>
<comment type="caution">
    <text evidence="2">The sequence shown here is derived from an EMBL/GenBank/DDBJ whole genome shotgun (WGS) entry which is preliminary data.</text>
</comment>
<accession>A0AAE0GWJ5</accession>
<name>A0AAE0GWJ5_9CHLO</name>
<dbReference type="AlphaFoldDB" id="A0AAE0GWJ5"/>
<keyword evidence="1" id="KW-1133">Transmembrane helix</keyword>
<organism evidence="2 3">
    <name type="scientific">Cymbomonas tetramitiformis</name>
    <dbReference type="NCBI Taxonomy" id="36881"/>
    <lineage>
        <taxon>Eukaryota</taxon>
        <taxon>Viridiplantae</taxon>
        <taxon>Chlorophyta</taxon>
        <taxon>Pyramimonadophyceae</taxon>
        <taxon>Pyramimonadales</taxon>
        <taxon>Pyramimonadaceae</taxon>
        <taxon>Cymbomonas</taxon>
    </lineage>
</organism>
<gene>
    <name evidence="2" type="ORF">CYMTET_6706</name>
</gene>
<dbReference type="EMBL" id="LGRX02001682">
    <property type="protein sequence ID" value="KAK3285700.1"/>
    <property type="molecule type" value="Genomic_DNA"/>
</dbReference>
<evidence type="ECO:0000256" key="1">
    <source>
        <dbReference type="SAM" id="Phobius"/>
    </source>
</evidence>
<keyword evidence="1" id="KW-0472">Membrane</keyword>
<reference evidence="2 3" key="1">
    <citation type="journal article" date="2015" name="Genome Biol. Evol.">
        <title>Comparative Genomics of a Bacterivorous Green Alga Reveals Evolutionary Causalities and Consequences of Phago-Mixotrophic Mode of Nutrition.</title>
        <authorList>
            <person name="Burns J.A."/>
            <person name="Paasch A."/>
            <person name="Narechania A."/>
            <person name="Kim E."/>
        </authorList>
    </citation>
    <scope>NUCLEOTIDE SEQUENCE [LARGE SCALE GENOMIC DNA]</scope>
    <source>
        <strain evidence="2 3">PLY_AMNH</strain>
    </source>
</reference>
<evidence type="ECO:0000313" key="2">
    <source>
        <dbReference type="EMBL" id="KAK3285700.1"/>
    </source>
</evidence>
<feature type="transmembrane region" description="Helical" evidence="1">
    <location>
        <begin position="43"/>
        <end position="63"/>
    </location>
</feature>
<proteinExistence type="predicted"/>
<dbReference type="Proteomes" id="UP001190700">
    <property type="component" value="Unassembled WGS sequence"/>
</dbReference>
<sequence length="219" mass="23555">MLQRLPVVRDRGAVTVATETKGGAVEDNDESPERLTKRAKATLIIFTAAAIAVLANILAGFAWHAGGLAAYISVTAKSGVQVVHAVGVVGQGAHGTIQEFEVGIIDHSVKNAAHCEKTVRQPLWSRSELESQEEHIAASLFERSPGGHLLSTAGKELAKSMAVFLHQLLHQQIPTKLQILETEVYAVDGLDCAHCLNPQKGSSTDDHLCWNASRVELRE</sequence>